<feature type="region of interest" description="Disordered" evidence="1">
    <location>
        <begin position="22"/>
        <end position="42"/>
    </location>
</feature>
<accession>A0A9D4HR12</accession>
<proteinExistence type="predicted"/>
<dbReference type="EMBL" id="JAIWYP010000012">
    <property type="protein sequence ID" value="KAH3726328.1"/>
    <property type="molecule type" value="Genomic_DNA"/>
</dbReference>
<evidence type="ECO:0000313" key="3">
    <source>
        <dbReference type="Proteomes" id="UP000828390"/>
    </source>
</evidence>
<evidence type="ECO:0000256" key="1">
    <source>
        <dbReference type="SAM" id="MobiDB-lite"/>
    </source>
</evidence>
<sequence length="82" mass="9511">MRASDIEYSTFDKVASLHQLAHNPNDNMDPQKANQSIKKGKGDVEEKMLQKNVLKEASTRLIQRGQFRLLQNMMKLALRKRK</sequence>
<name>A0A9D4HR12_DREPO</name>
<comment type="caution">
    <text evidence="2">The sequence shown here is derived from an EMBL/GenBank/DDBJ whole genome shotgun (WGS) entry which is preliminary data.</text>
</comment>
<feature type="compositionally biased region" description="Polar residues" evidence="1">
    <location>
        <begin position="22"/>
        <end position="37"/>
    </location>
</feature>
<reference evidence="2" key="2">
    <citation type="submission" date="2020-11" db="EMBL/GenBank/DDBJ databases">
        <authorList>
            <person name="McCartney M.A."/>
            <person name="Auch B."/>
            <person name="Kono T."/>
            <person name="Mallez S."/>
            <person name="Becker A."/>
            <person name="Gohl D.M."/>
            <person name="Silverstein K.A.T."/>
            <person name="Koren S."/>
            <person name="Bechman K.B."/>
            <person name="Herman A."/>
            <person name="Abrahante J.E."/>
            <person name="Garbe J."/>
        </authorList>
    </citation>
    <scope>NUCLEOTIDE SEQUENCE</scope>
    <source>
        <strain evidence="2">Duluth1</strain>
        <tissue evidence="2">Whole animal</tissue>
    </source>
</reference>
<evidence type="ECO:0000313" key="2">
    <source>
        <dbReference type="EMBL" id="KAH3726328.1"/>
    </source>
</evidence>
<dbReference type="Proteomes" id="UP000828390">
    <property type="component" value="Unassembled WGS sequence"/>
</dbReference>
<keyword evidence="3" id="KW-1185">Reference proteome</keyword>
<organism evidence="2 3">
    <name type="scientific">Dreissena polymorpha</name>
    <name type="common">Zebra mussel</name>
    <name type="synonym">Mytilus polymorpha</name>
    <dbReference type="NCBI Taxonomy" id="45954"/>
    <lineage>
        <taxon>Eukaryota</taxon>
        <taxon>Metazoa</taxon>
        <taxon>Spiralia</taxon>
        <taxon>Lophotrochozoa</taxon>
        <taxon>Mollusca</taxon>
        <taxon>Bivalvia</taxon>
        <taxon>Autobranchia</taxon>
        <taxon>Heteroconchia</taxon>
        <taxon>Euheterodonta</taxon>
        <taxon>Imparidentia</taxon>
        <taxon>Neoheterodontei</taxon>
        <taxon>Myida</taxon>
        <taxon>Dreissenoidea</taxon>
        <taxon>Dreissenidae</taxon>
        <taxon>Dreissena</taxon>
    </lineage>
</organism>
<dbReference type="AlphaFoldDB" id="A0A9D4HR12"/>
<reference evidence="2" key="1">
    <citation type="journal article" date="2019" name="bioRxiv">
        <title>The Genome of the Zebra Mussel, Dreissena polymorpha: A Resource for Invasive Species Research.</title>
        <authorList>
            <person name="McCartney M.A."/>
            <person name="Auch B."/>
            <person name="Kono T."/>
            <person name="Mallez S."/>
            <person name="Zhang Y."/>
            <person name="Obille A."/>
            <person name="Becker A."/>
            <person name="Abrahante J.E."/>
            <person name="Garbe J."/>
            <person name="Badalamenti J.P."/>
            <person name="Herman A."/>
            <person name="Mangelson H."/>
            <person name="Liachko I."/>
            <person name="Sullivan S."/>
            <person name="Sone E.D."/>
            <person name="Koren S."/>
            <person name="Silverstein K.A.T."/>
            <person name="Beckman K.B."/>
            <person name="Gohl D.M."/>
        </authorList>
    </citation>
    <scope>NUCLEOTIDE SEQUENCE</scope>
    <source>
        <strain evidence="2">Duluth1</strain>
        <tissue evidence="2">Whole animal</tissue>
    </source>
</reference>
<protein>
    <submittedName>
        <fullName evidence="2">Uncharacterized protein</fullName>
    </submittedName>
</protein>
<gene>
    <name evidence="2" type="ORF">DPMN_052189</name>
</gene>